<dbReference type="GO" id="GO:0009381">
    <property type="term" value="F:excinuclease ABC activity"/>
    <property type="evidence" value="ECO:0007669"/>
    <property type="project" value="InterPro"/>
</dbReference>
<organism evidence="2 3">
    <name type="scientific">Streptococcus pneumoniae</name>
    <dbReference type="NCBI Taxonomy" id="1313"/>
    <lineage>
        <taxon>Bacteria</taxon>
        <taxon>Bacillati</taxon>
        <taxon>Bacillota</taxon>
        <taxon>Bacilli</taxon>
        <taxon>Lactobacillales</taxon>
        <taxon>Streptococcaceae</taxon>
        <taxon>Streptococcus</taxon>
    </lineage>
</organism>
<dbReference type="EMBL" id="WNHU01000744">
    <property type="protein sequence ID" value="MTV44729.1"/>
    <property type="molecule type" value="Genomic_DNA"/>
</dbReference>
<dbReference type="AlphaFoldDB" id="A0A7X3BZ30"/>
<name>A0A7X3BZ30_STREE</name>
<gene>
    <name evidence="2" type="ORF">GM545_14455</name>
</gene>
<feature type="non-terminal residue" evidence="2">
    <location>
        <position position="1"/>
    </location>
</feature>
<evidence type="ECO:0000313" key="3">
    <source>
        <dbReference type="Proteomes" id="UP000467349"/>
    </source>
</evidence>
<sequence>SHLVPNEVLIPQDIDEEAVKALVDSKILKPQRGEKKQLVNLAIKNARVSLEQKFNLLEKSVEKTQGAIENLGRLLQIPTPVRIE</sequence>
<protein>
    <submittedName>
        <fullName evidence="2">Excinuclease ABC subunit C</fullName>
    </submittedName>
</protein>
<reference evidence="2 3" key="1">
    <citation type="submission" date="2019-11" db="EMBL/GenBank/DDBJ databases">
        <title>Growth characteristics of pneumococcus vary with the chemical composition of the capsule and with environmental conditions.</title>
        <authorList>
            <person name="Tothpal A."/>
            <person name="Desobry K."/>
            <person name="Joshi S."/>
            <person name="Wyllie A.L."/>
            <person name="Weinberger D.M."/>
        </authorList>
    </citation>
    <scope>NUCLEOTIDE SEQUENCE [LARGE SCALE GENOMIC DNA]</scope>
    <source>
        <strain evidence="3">pnumococcus09N</strain>
    </source>
</reference>
<comment type="caution">
    <text evidence="2">The sequence shown here is derived from an EMBL/GenBank/DDBJ whole genome shotgun (WGS) entry which is preliminary data.</text>
</comment>
<accession>A0A7X3BZ30</accession>
<dbReference type="Proteomes" id="UP000467349">
    <property type="component" value="Unassembled WGS sequence"/>
</dbReference>
<proteinExistence type="predicted"/>
<evidence type="ECO:0000259" key="1">
    <source>
        <dbReference type="PROSITE" id="PS50165"/>
    </source>
</evidence>
<dbReference type="InterPro" id="IPR001162">
    <property type="entry name" value="UvrC_RNase_H_dom"/>
</dbReference>
<dbReference type="Pfam" id="PF22920">
    <property type="entry name" value="UvrC_RNaseH"/>
    <property type="match status" value="1"/>
</dbReference>
<dbReference type="PROSITE" id="PS50165">
    <property type="entry name" value="UVRC"/>
    <property type="match status" value="1"/>
</dbReference>
<feature type="domain" description="UvrC family homology region profile" evidence="1">
    <location>
        <begin position="1"/>
        <end position="84"/>
    </location>
</feature>
<evidence type="ECO:0000313" key="2">
    <source>
        <dbReference type="EMBL" id="MTV44729.1"/>
    </source>
</evidence>
<feature type="non-terminal residue" evidence="2">
    <location>
        <position position="84"/>
    </location>
</feature>